<comment type="caution">
    <text evidence="1">The sequence shown here is derived from an EMBL/GenBank/DDBJ whole genome shotgun (WGS) entry which is preliminary data.</text>
</comment>
<organism evidence="1 2">
    <name type="scientific">Rhizopus oryzae</name>
    <name type="common">Mucormycosis agent</name>
    <name type="synonym">Rhizopus arrhizus var. delemar</name>
    <dbReference type="NCBI Taxonomy" id="64495"/>
    <lineage>
        <taxon>Eukaryota</taxon>
        <taxon>Fungi</taxon>
        <taxon>Fungi incertae sedis</taxon>
        <taxon>Mucoromycota</taxon>
        <taxon>Mucoromycotina</taxon>
        <taxon>Mucoromycetes</taxon>
        <taxon>Mucorales</taxon>
        <taxon>Mucorineae</taxon>
        <taxon>Rhizopodaceae</taxon>
        <taxon>Rhizopus</taxon>
    </lineage>
</organism>
<dbReference type="EMBL" id="JAANQT010000783">
    <property type="protein sequence ID" value="KAG1308412.1"/>
    <property type="molecule type" value="Genomic_DNA"/>
</dbReference>
<sequence>MNLWAGIIDMNSAALKPQEIGVLRFRGTIQTDESEPYITDLDAQQHGEITGRCVTIDPGRRDLLYCVHESSSADIPRIYRYTKSCQDKMEKIKKYRRICKAVKPQEVQNAEATLVNSQSLIPQNFEEYLRNRTLFTELFQRHYTETITNHLTIHPLYQKLKLSKYIRRQKVNEDMVAKLKSKFGNDVIFVMDNYLAPNTREYRIYDHIKDEIILKLFVMAYQNCLLTFFLSLTNQNCKLTVQNISGVEELRERLWSRDLAACLNMIHIVRSLRLNGEIPERFQRAGAERRGPTRRRRFEENEERRVLLRTL</sequence>
<evidence type="ECO:0000313" key="2">
    <source>
        <dbReference type="Proteomes" id="UP000716291"/>
    </source>
</evidence>
<protein>
    <submittedName>
        <fullName evidence="1">Uncharacterized protein</fullName>
    </submittedName>
</protein>
<proteinExistence type="predicted"/>
<accession>A0A9P6X9E9</accession>
<keyword evidence="2" id="KW-1185">Reference proteome</keyword>
<name>A0A9P6X9E9_RHIOR</name>
<reference evidence="1" key="1">
    <citation type="journal article" date="2020" name="Microb. Genom.">
        <title>Genetic diversity of clinical and environmental Mucorales isolates obtained from an investigation of mucormycosis cases among solid organ transplant recipients.</title>
        <authorList>
            <person name="Nguyen M.H."/>
            <person name="Kaul D."/>
            <person name="Muto C."/>
            <person name="Cheng S.J."/>
            <person name="Richter R.A."/>
            <person name="Bruno V.M."/>
            <person name="Liu G."/>
            <person name="Beyhan S."/>
            <person name="Sundermann A.J."/>
            <person name="Mounaud S."/>
            <person name="Pasculle A.W."/>
            <person name="Nierman W.C."/>
            <person name="Driscoll E."/>
            <person name="Cumbie R."/>
            <person name="Clancy C.J."/>
            <person name="Dupont C.L."/>
        </authorList>
    </citation>
    <scope>NUCLEOTIDE SEQUENCE</scope>
    <source>
        <strain evidence="1">GL11</strain>
    </source>
</reference>
<gene>
    <name evidence="1" type="ORF">G6F64_006065</name>
</gene>
<dbReference type="AlphaFoldDB" id="A0A9P6X9E9"/>
<dbReference type="Proteomes" id="UP000716291">
    <property type="component" value="Unassembled WGS sequence"/>
</dbReference>
<evidence type="ECO:0000313" key="1">
    <source>
        <dbReference type="EMBL" id="KAG1308412.1"/>
    </source>
</evidence>